<gene>
    <name evidence="1" type="ORF">SAMN05216205_5607</name>
</gene>
<evidence type="ECO:0000313" key="2">
    <source>
        <dbReference type="Proteomes" id="UP000199665"/>
    </source>
</evidence>
<keyword evidence="2" id="KW-1185">Reference proteome</keyword>
<organism evidence="1 2">
    <name type="scientific">Pseudomonas mohnii</name>
    <dbReference type="NCBI Taxonomy" id="395600"/>
    <lineage>
        <taxon>Bacteria</taxon>
        <taxon>Pseudomonadati</taxon>
        <taxon>Pseudomonadota</taxon>
        <taxon>Gammaproteobacteria</taxon>
        <taxon>Pseudomonadales</taxon>
        <taxon>Pseudomonadaceae</taxon>
        <taxon>Pseudomonas</taxon>
    </lineage>
</organism>
<protein>
    <submittedName>
        <fullName evidence="1">Uncharacterized protein</fullName>
    </submittedName>
</protein>
<sequence length="123" mass="14069">MLLSKREQAQLERRLITALTEACETAKAEIVGFSWLTHEVDYALFPSSLIVVWVFDTLASRNQALACGQDKRMLELTTQALLAAGIQISQVMAHLHFDSEEQCRRMNAGDWQQRLARKRFMKS</sequence>
<reference evidence="1 2" key="1">
    <citation type="submission" date="2016-10" db="EMBL/GenBank/DDBJ databases">
        <authorList>
            <person name="Varghese N."/>
            <person name="Submissions S."/>
        </authorList>
    </citation>
    <scope>NUCLEOTIDE SEQUENCE [LARGE SCALE GENOMIC DNA]</scope>
    <source>
        <strain evidence="1 2">DSM 18327</strain>
    </source>
</reference>
<accession>A0ABY0YHI6</accession>
<dbReference type="Proteomes" id="UP000199665">
    <property type="component" value="Unassembled WGS sequence"/>
</dbReference>
<proteinExistence type="predicted"/>
<dbReference type="RefSeq" id="WP_047538475.1">
    <property type="nucleotide sequence ID" value="NZ_FNRV01000001.1"/>
</dbReference>
<name>A0ABY0YHI6_9PSED</name>
<evidence type="ECO:0000313" key="1">
    <source>
        <dbReference type="EMBL" id="SED57557.1"/>
    </source>
</evidence>
<dbReference type="EMBL" id="FNRV01000001">
    <property type="protein sequence ID" value="SED57557.1"/>
    <property type="molecule type" value="Genomic_DNA"/>
</dbReference>
<comment type="caution">
    <text evidence="1">The sequence shown here is derived from an EMBL/GenBank/DDBJ whole genome shotgun (WGS) entry which is preliminary data.</text>
</comment>